<dbReference type="EMBL" id="JAKMYX010000165">
    <property type="protein sequence ID" value="MDH5924135.1"/>
    <property type="molecule type" value="Genomic_DNA"/>
</dbReference>
<protein>
    <submittedName>
        <fullName evidence="1">Excinuclease ABC subunit B</fullName>
    </submittedName>
</protein>
<evidence type="ECO:0000313" key="1">
    <source>
        <dbReference type="EMBL" id="MDH5924135.1"/>
    </source>
</evidence>
<gene>
    <name evidence="1" type="ORF">L8R85_24290</name>
</gene>
<name>A0A1B9QRC8_VIBSP</name>
<dbReference type="AlphaFoldDB" id="A0A1B9QRC8"/>
<comment type="caution">
    <text evidence="1">The sequence shown here is derived from an EMBL/GenBank/DDBJ whole genome shotgun (WGS) entry which is preliminary data.</text>
</comment>
<sequence>MKLKSFSLSLITVSMLSGYANASPIPGIDDAYFKGADEYVAYDDPATACDIFNAKVEYINNHLEQQDLPGKIANLCQHARIEDGQIEEQFIITSQNGAYGPGKEKYKIHEQVDVARTIDLLMFSQSNKTNYIMAVDGSMNVTRQTLADGGYFLEWEDEKVAPHFHYSGGYLGQIFQGNSQFNFMSGEDAYNQMHRRAVNEAPNNLEEQTRLTWKYLSERCEDDKLNDHCLPQSRHGNLFVNQQSFPSSSNVQKEISLAESTSFSFDITGSFEASKSDGPSAGLGVGFGFSQTKESSQTHSMLNYTSVDEGNDIGHSVVQTINTKAVGEAGWYADNPSSEFWHVKNAAEIWGEDLYRVYDLKSYETWQENYTADRNTCRDQKLAFGNAVTVSRAYLNMYGSSWSISEDESFLYQKDSNYGITIDTDCTIDDKGQTFRIMKETIL</sequence>
<dbReference type="RefSeq" id="WP_061021885.1">
    <property type="nucleotide sequence ID" value="NZ_AP025508.1"/>
</dbReference>
<evidence type="ECO:0000313" key="2">
    <source>
        <dbReference type="Proteomes" id="UP001159663"/>
    </source>
</evidence>
<proteinExistence type="predicted"/>
<accession>A0A1B9QRC8</accession>
<organism evidence="1 2">
    <name type="scientific">Vibrio splendidus</name>
    <dbReference type="NCBI Taxonomy" id="29497"/>
    <lineage>
        <taxon>Bacteria</taxon>
        <taxon>Pseudomonadati</taxon>
        <taxon>Pseudomonadota</taxon>
        <taxon>Gammaproteobacteria</taxon>
        <taxon>Vibrionales</taxon>
        <taxon>Vibrionaceae</taxon>
        <taxon>Vibrio</taxon>
    </lineage>
</organism>
<dbReference type="Proteomes" id="UP001159663">
    <property type="component" value="Unassembled WGS sequence"/>
</dbReference>
<reference evidence="1" key="1">
    <citation type="submission" date="2022-01" db="EMBL/GenBank/DDBJ databases">
        <title>Vibrio aestuarianus Clade A and Clade B isolates are associated with Pacific oyster (Crassostrea gigas) disease outbreaks across Ireland.</title>
        <authorList>
            <person name="Coyle N."/>
            <person name="O'Toole C."/>
            <person name="Thomas J.C.L."/>
            <person name="Ryder D."/>
            <person name="Cheslett D."/>
            <person name="Feist S."/>
            <person name="Bean T."/>
            <person name="Joseph A."/>
            <person name="Waina A."/>
            <person name="Feil E."/>
            <person name="Verner-Jeffreys D.W."/>
        </authorList>
    </citation>
    <scope>NUCLEOTIDE SEQUENCE</scope>
    <source>
        <strain evidence="1">S/17/14 A</strain>
    </source>
</reference>